<feature type="domain" description="DUF5681" evidence="2">
    <location>
        <begin position="8"/>
        <end position="69"/>
    </location>
</feature>
<accession>A0A5B2VSR9</accession>
<dbReference type="OrthoDB" id="2086138at2"/>
<dbReference type="Proteomes" id="UP000323142">
    <property type="component" value="Unassembled WGS sequence"/>
</dbReference>
<evidence type="ECO:0000313" key="3">
    <source>
        <dbReference type="EMBL" id="KAA2241149.1"/>
    </source>
</evidence>
<evidence type="ECO:0000313" key="4">
    <source>
        <dbReference type="Proteomes" id="UP000323142"/>
    </source>
</evidence>
<name>A0A5B2VSR9_9HYPH</name>
<reference evidence="3 4" key="1">
    <citation type="submission" date="2019-09" db="EMBL/GenBank/DDBJ databases">
        <title>Salinarimonas rosea gen. nov., sp. nov., a new member of the a-2 subgroup of the Proteobacteria.</title>
        <authorList>
            <person name="Liu J."/>
        </authorList>
    </citation>
    <scope>NUCLEOTIDE SEQUENCE [LARGE SCALE GENOMIC DNA]</scope>
    <source>
        <strain evidence="3 4">BN140002</strain>
    </source>
</reference>
<dbReference type="Pfam" id="PF18932">
    <property type="entry name" value="DUF5681"/>
    <property type="match status" value="1"/>
</dbReference>
<feature type="region of interest" description="Disordered" evidence="1">
    <location>
        <begin position="1"/>
        <end position="25"/>
    </location>
</feature>
<keyword evidence="4" id="KW-1185">Reference proteome</keyword>
<comment type="caution">
    <text evidence="3">The sequence shown here is derived from an EMBL/GenBank/DDBJ whole genome shotgun (WGS) entry which is preliminary data.</text>
</comment>
<gene>
    <name evidence="3" type="ORF">F0L46_04955</name>
</gene>
<dbReference type="EMBL" id="VUOA01000009">
    <property type="protein sequence ID" value="KAA2241149.1"/>
    <property type="molecule type" value="Genomic_DNA"/>
</dbReference>
<dbReference type="AlphaFoldDB" id="A0A5B2VSR9"/>
<reference evidence="3 4" key="2">
    <citation type="submission" date="2019-09" db="EMBL/GenBank/DDBJ databases">
        <authorList>
            <person name="Jin C."/>
        </authorList>
    </citation>
    <scope>NUCLEOTIDE SEQUENCE [LARGE SCALE GENOMIC DNA]</scope>
    <source>
        <strain evidence="3 4">BN140002</strain>
    </source>
</reference>
<sequence length="140" mass="14832">MTTPPRGKAFPKGRGGNPSGRPKGARNKALVALDALLDGEGEVIVKKAIELAKDGDTVALRLCLERLIPPRKDRPVAFTLPKLETPADAVKASAALLEAVAGGDLTPSEAAELQKLVDGFTQAIHVHDIDARLRRLEGDQ</sequence>
<evidence type="ECO:0000256" key="1">
    <source>
        <dbReference type="SAM" id="MobiDB-lite"/>
    </source>
</evidence>
<evidence type="ECO:0000259" key="2">
    <source>
        <dbReference type="Pfam" id="PF18932"/>
    </source>
</evidence>
<organism evidence="3 4">
    <name type="scientific">Salinarimonas soli</name>
    <dbReference type="NCBI Taxonomy" id="1638099"/>
    <lineage>
        <taxon>Bacteria</taxon>
        <taxon>Pseudomonadati</taxon>
        <taxon>Pseudomonadota</taxon>
        <taxon>Alphaproteobacteria</taxon>
        <taxon>Hyphomicrobiales</taxon>
        <taxon>Salinarimonadaceae</taxon>
        <taxon>Salinarimonas</taxon>
    </lineage>
</organism>
<proteinExistence type="predicted"/>
<dbReference type="RefSeq" id="WP_149815930.1">
    <property type="nucleotide sequence ID" value="NZ_VUOA01000009.1"/>
</dbReference>
<dbReference type="InterPro" id="IPR043736">
    <property type="entry name" value="DUF5681"/>
</dbReference>
<protein>
    <recommendedName>
        <fullName evidence="2">DUF5681 domain-containing protein</fullName>
    </recommendedName>
</protein>